<dbReference type="EMBL" id="AP025732">
    <property type="protein sequence ID" value="BDI16804.1"/>
    <property type="molecule type" value="Genomic_DNA"/>
</dbReference>
<evidence type="ECO:0000313" key="1">
    <source>
        <dbReference type="EMBL" id="BDI16804.1"/>
    </source>
</evidence>
<name>A0ABM7Z1H3_NOSCO</name>
<proteinExistence type="predicted"/>
<sequence>MNTAAKILMLKAEILITTLQLPWILNIKSLEFYFFNIIVIQNPSNLITLTQRAMSTTGYSVMSSLAETTKRLWQSVKKAISSGLKKRLN</sequence>
<keyword evidence="2" id="KW-1185">Reference proteome</keyword>
<gene>
    <name evidence="1" type="ORF">ANSO36C_26060</name>
</gene>
<evidence type="ECO:0000313" key="2">
    <source>
        <dbReference type="Proteomes" id="UP001055453"/>
    </source>
</evidence>
<accession>A0ABM7Z1H3</accession>
<organism evidence="1 2">
    <name type="scientific">Nostoc cf. commune SO-36</name>
    <dbReference type="NCBI Taxonomy" id="449208"/>
    <lineage>
        <taxon>Bacteria</taxon>
        <taxon>Bacillati</taxon>
        <taxon>Cyanobacteriota</taxon>
        <taxon>Cyanophyceae</taxon>
        <taxon>Nostocales</taxon>
        <taxon>Nostocaceae</taxon>
        <taxon>Nostoc</taxon>
    </lineage>
</organism>
<protein>
    <submittedName>
        <fullName evidence="1">Uncharacterized protein</fullName>
    </submittedName>
</protein>
<dbReference type="Proteomes" id="UP001055453">
    <property type="component" value="Chromosome"/>
</dbReference>
<reference evidence="1" key="1">
    <citation type="submission" date="2022-04" db="EMBL/GenBank/DDBJ databases">
        <title>Complete genome sequence of a cyanobacterium, Nostoc sp. SO-36, isolated in Antarctica.</title>
        <authorList>
            <person name="Kanesaki Y."/>
            <person name="Effendi D."/>
            <person name="Sakamoto T."/>
            <person name="Ohtani S."/>
            <person name="Awai K."/>
        </authorList>
    </citation>
    <scope>NUCLEOTIDE SEQUENCE</scope>
    <source>
        <strain evidence="1">SO-36</strain>
    </source>
</reference>